<dbReference type="PANTHER" id="PTHR46975:SF2">
    <property type="entry name" value="PROTEIN SWEETIE"/>
    <property type="match status" value="1"/>
</dbReference>
<sequence length="366" mass="41414">MLNRCRFSSTLFTWIILGILFQYQFYHRLCRIVQQIFSKQLGYLAMELLLAYIFSVFQRIDEALSDHLHCEELISPLFIVAKILVKRCEPKKQLKSVVVALVLVGYKCIREAMTELSFSTANDFVKCTTPLMKNLIDDSAGQGNNGSHLRAILGTCLNVIADLIKDCIKGIHLLENKRPDLLKLLQLKLSFSIEQMVLFAKLVYESQYCRQTEDSNTICLAVLKYCTKYIQTVLNDSNVQVQAIGLQALKTMTQRSANIEDISFFTFFSGELITEIFHIIHNSLKKPVSKESVAIAGECLRFLVLLQTLSKANECQRGFMNLLLKAIVMIFSASEDDSSQEVSDIRTNAVRLVSSLCSNSFISSLL</sequence>
<keyword evidence="3" id="KW-1185">Reference proteome</keyword>
<dbReference type="GO" id="GO:0005975">
    <property type="term" value="P:carbohydrate metabolic process"/>
    <property type="evidence" value="ECO:0007669"/>
    <property type="project" value="InterPro"/>
</dbReference>
<protein>
    <submittedName>
        <fullName evidence="2">Uncharacterized protein</fullName>
    </submittedName>
</protein>
<gene>
    <name evidence="2" type="ORF">OIU85_000852</name>
</gene>
<keyword evidence="1" id="KW-0812">Transmembrane</keyword>
<reference evidence="2" key="1">
    <citation type="submission" date="2022-11" db="EMBL/GenBank/DDBJ databases">
        <authorList>
            <person name="Hyden B.L."/>
            <person name="Feng K."/>
            <person name="Yates T."/>
            <person name="Jawdy S."/>
            <person name="Smart L.B."/>
            <person name="Muchero W."/>
        </authorList>
    </citation>
    <scope>NUCLEOTIDE SEQUENCE</scope>
    <source>
        <tissue evidence="2">Shoot tip</tissue>
    </source>
</reference>
<name>A0A9Q0ZXC3_SALVM</name>
<dbReference type="InterPro" id="IPR044218">
    <property type="entry name" value="SWEETIE"/>
</dbReference>
<dbReference type="SUPFAM" id="SSF48371">
    <property type="entry name" value="ARM repeat"/>
    <property type="match status" value="1"/>
</dbReference>
<proteinExistence type="predicted"/>
<keyword evidence="1" id="KW-0472">Membrane</keyword>
<dbReference type="PANTHER" id="PTHR46975">
    <property type="entry name" value="PROTEIN SWEETIE"/>
    <property type="match status" value="1"/>
</dbReference>
<reference evidence="2" key="2">
    <citation type="journal article" date="2023" name="Int. J. Mol. Sci.">
        <title>De Novo Assembly and Annotation of 11 Diverse Shrub Willow (Salix) Genomes Reveals Novel Gene Organization in Sex-Linked Regions.</title>
        <authorList>
            <person name="Hyden B."/>
            <person name="Feng K."/>
            <person name="Yates T.B."/>
            <person name="Jawdy S."/>
            <person name="Cereghino C."/>
            <person name="Smart L.B."/>
            <person name="Muchero W."/>
        </authorList>
    </citation>
    <scope>NUCLEOTIDE SEQUENCE [LARGE SCALE GENOMIC DNA]</scope>
    <source>
        <tissue evidence="2">Shoot tip</tissue>
    </source>
</reference>
<evidence type="ECO:0000256" key="1">
    <source>
        <dbReference type="SAM" id="Phobius"/>
    </source>
</evidence>
<dbReference type="Proteomes" id="UP001151529">
    <property type="component" value="Chromosome 16"/>
</dbReference>
<dbReference type="InterPro" id="IPR016024">
    <property type="entry name" value="ARM-type_fold"/>
</dbReference>
<dbReference type="EMBL" id="JAPFFL010000001">
    <property type="protein sequence ID" value="KAJ6750254.1"/>
    <property type="molecule type" value="Genomic_DNA"/>
</dbReference>
<accession>A0A9Q0ZXC3</accession>
<dbReference type="AlphaFoldDB" id="A0A9Q0ZXC3"/>
<feature type="transmembrane region" description="Helical" evidence="1">
    <location>
        <begin position="12"/>
        <end position="29"/>
    </location>
</feature>
<comment type="caution">
    <text evidence="2">The sequence shown here is derived from an EMBL/GenBank/DDBJ whole genome shotgun (WGS) entry which is preliminary data.</text>
</comment>
<organism evidence="2 3">
    <name type="scientific">Salix viminalis</name>
    <name type="common">Common osier</name>
    <name type="synonym">Basket willow</name>
    <dbReference type="NCBI Taxonomy" id="40686"/>
    <lineage>
        <taxon>Eukaryota</taxon>
        <taxon>Viridiplantae</taxon>
        <taxon>Streptophyta</taxon>
        <taxon>Embryophyta</taxon>
        <taxon>Tracheophyta</taxon>
        <taxon>Spermatophyta</taxon>
        <taxon>Magnoliopsida</taxon>
        <taxon>eudicotyledons</taxon>
        <taxon>Gunneridae</taxon>
        <taxon>Pentapetalae</taxon>
        <taxon>rosids</taxon>
        <taxon>fabids</taxon>
        <taxon>Malpighiales</taxon>
        <taxon>Salicaceae</taxon>
        <taxon>Saliceae</taxon>
        <taxon>Salix</taxon>
    </lineage>
</organism>
<evidence type="ECO:0000313" key="3">
    <source>
        <dbReference type="Proteomes" id="UP001151529"/>
    </source>
</evidence>
<keyword evidence="1" id="KW-1133">Transmembrane helix</keyword>
<evidence type="ECO:0000313" key="2">
    <source>
        <dbReference type="EMBL" id="KAJ6750254.1"/>
    </source>
</evidence>
<dbReference type="OrthoDB" id="192608at2759"/>